<dbReference type="PROSITE" id="PS00409">
    <property type="entry name" value="PROKAR_NTER_METHYL"/>
    <property type="match status" value="1"/>
</dbReference>
<name>A0A1G9LCE9_9FIRM</name>
<gene>
    <name evidence="2" type="ORF">SAMN04488692_10624</name>
</gene>
<dbReference type="RefSeq" id="WP_089759070.1">
    <property type="nucleotide sequence ID" value="NZ_FNGO01000006.1"/>
</dbReference>
<reference evidence="2 3" key="1">
    <citation type="submission" date="2016-10" db="EMBL/GenBank/DDBJ databases">
        <authorList>
            <person name="de Groot N.N."/>
        </authorList>
    </citation>
    <scope>NUCLEOTIDE SEQUENCE [LARGE SCALE GENOMIC DNA]</scope>
    <source>
        <strain evidence="2 3">SLAS-1</strain>
    </source>
</reference>
<dbReference type="STRING" id="321763.SAMN04488692_10624"/>
<evidence type="ECO:0000313" key="3">
    <source>
        <dbReference type="Proteomes" id="UP000199476"/>
    </source>
</evidence>
<sequence>MRYLHNQEGFSLIEILVALTLGALLVMAFSGAFSVGFQTEARMDDRLETRRVIDNVIEELRNEDLSGVIDAASLKSKLVDDYNIDQETLNVTEVDNNLYYIKIEIENYSTEALVAAGN</sequence>
<evidence type="ECO:0000256" key="1">
    <source>
        <dbReference type="SAM" id="Phobius"/>
    </source>
</evidence>
<keyword evidence="1" id="KW-0472">Membrane</keyword>
<dbReference type="AlphaFoldDB" id="A0A1G9LCE9"/>
<organism evidence="2 3">
    <name type="scientific">Halarsenatibacter silvermanii</name>
    <dbReference type="NCBI Taxonomy" id="321763"/>
    <lineage>
        <taxon>Bacteria</taxon>
        <taxon>Bacillati</taxon>
        <taxon>Bacillota</taxon>
        <taxon>Clostridia</taxon>
        <taxon>Halanaerobiales</taxon>
        <taxon>Halarsenatibacteraceae</taxon>
        <taxon>Halarsenatibacter</taxon>
    </lineage>
</organism>
<dbReference type="OrthoDB" id="2456766at2"/>
<proteinExistence type="predicted"/>
<evidence type="ECO:0000313" key="2">
    <source>
        <dbReference type="EMBL" id="SDL59669.1"/>
    </source>
</evidence>
<keyword evidence="1" id="KW-0812">Transmembrane</keyword>
<feature type="transmembrane region" description="Helical" evidence="1">
    <location>
        <begin position="12"/>
        <end position="37"/>
    </location>
</feature>
<dbReference type="EMBL" id="FNGO01000006">
    <property type="protein sequence ID" value="SDL59669.1"/>
    <property type="molecule type" value="Genomic_DNA"/>
</dbReference>
<keyword evidence="1" id="KW-1133">Transmembrane helix</keyword>
<protein>
    <submittedName>
        <fullName evidence="2">Prepilin-type N-terminal cleavage/methylation domain-containing protein</fullName>
    </submittedName>
</protein>
<dbReference type="InterPro" id="IPR012902">
    <property type="entry name" value="N_methyl_site"/>
</dbReference>
<dbReference type="NCBIfam" id="TIGR02532">
    <property type="entry name" value="IV_pilin_GFxxxE"/>
    <property type="match status" value="1"/>
</dbReference>
<accession>A0A1G9LCE9</accession>
<dbReference type="Proteomes" id="UP000199476">
    <property type="component" value="Unassembled WGS sequence"/>
</dbReference>
<keyword evidence="3" id="KW-1185">Reference proteome</keyword>
<dbReference type="Pfam" id="PF07963">
    <property type="entry name" value="N_methyl"/>
    <property type="match status" value="1"/>
</dbReference>